<name>A0A5B7DGN2_PORTR</name>
<dbReference type="EMBL" id="VSRR010000861">
    <property type="protein sequence ID" value="MPC20337.1"/>
    <property type="molecule type" value="Genomic_DNA"/>
</dbReference>
<dbReference type="AlphaFoldDB" id="A0A5B7DGN2"/>
<proteinExistence type="predicted"/>
<gene>
    <name evidence="1" type="ORF">E2C01_013277</name>
</gene>
<reference evidence="1 2" key="1">
    <citation type="submission" date="2019-05" db="EMBL/GenBank/DDBJ databases">
        <title>Another draft genome of Portunus trituberculatus and its Hox gene families provides insights of decapod evolution.</title>
        <authorList>
            <person name="Jeong J.-H."/>
            <person name="Song I."/>
            <person name="Kim S."/>
            <person name="Choi T."/>
            <person name="Kim D."/>
            <person name="Ryu S."/>
            <person name="Kim W."/>
        </authorList>
    </citation>
    <scope>NUCLEOTIDE SEQUENCE [LARGE SCALE GENOMIC DNA]</scope>
    <source>
        <tissue evidence="1">Muscle</tissue>
    </source>
</reference>
<dbReference type="Proteomes" id="UP000324222">
    <property type="component" value="Unassembled WGS sequence"/>
</dbReference>
<organism evidence="1 2">
    <name type="scientific">Portunus trituberculatus</name>
    <name type="common">Swimming crab</name>
    <name type="synonym">Neptunus trituberculatus</name>
    <dbReference type="NCBI Taxonomy" id="210409"/>
    <lineage>
        <taxon>Eukaryota</taxon>
        <taxon>Metazoa</taxon>
        <taxon>Ecdysozoa</taxon>
        <taxon>Arthropoda</taxon>
        <taxon>Crustacea</taxon>
        <taxon>Multicrustacea</taxon>
        <taxon>Malacostraca</taxon>
        <taxon>Eumalacostraca</taxon>
        <taxon>Eucarida</taxon>
        <taxon>Decapoda</taxon>
        <taxon>Pleocyemata</taxon>
        <taxon>Brachyura</taxon>
        <taxon>Eubrachyura</taxon>
        <taxon>Portunoidea</taxon>
        <taxon>Portunidae</taxon>
        <taxon>Portuninae</taxon>
        <taxon>Portunus</taxon>
    </lineage>
</organism>
<keyword evidence="2" id="KW-1185">Reference proteome</keyword>
<sequence length="139" mass="15353">MRALSGVGFGFRATPAGRRRSVATAPPATAAPAWETALQRPKQLSNCGRLLSHLVKDTPIFVSSVLQQASPRPQFRGDRPGRWGVWAGRARARPPGGLRPVDGNHQPFLALVSVYRQEWRQQRQNSASLTVRYWAAWAA</sequence>
<comment type="caution">
    <text evidence="1">The sequence shown here is derived from an EMBL/GenBank/DDBJ whole genome shotgun (WGS) entry which is preliminary data.</text>
</comment>
<evidence type="ECO:0000313" key="1">
    <source>
        <dbReference type="EMBL" id="MPC20337.1"/>
    </source>
</evidence>
<protein>
    <submittedName>
        <fullName evidence="1">Uncharacterized protein</fullName>
    </submittedName>
</protein>
<evidence type="ECO:0000313" key="2">
    <source>
        <dbReference type="Proteomes" id="UP000324222"/>
    </source>
</evidence>
<accession>A0A5B7DGN2</accession>